<dbReference type="InterPro" id="IPR025654">
    <property type="entry name" value="PEX2/10"/>
</dbReference>
<evidence type="ECO:0000256" key="12">
    <source>
        <dbReference type="ARBA" id="ARBA00022989"/>
    </source>
</evidence>
<gene>
    <name evidence="22" type="primary">LOC100897857</name>
</gene>
<proteinExistence type="inferred from homology"/>
<dbReference type="InterPro" id="IPR013083">
    <property type="entry name" value="Znf_RING/FYVE/PHD"/>
</dbReference>
<dbReference type="Pfam" id="PF00097">
    <property type="entry name" value="zf-C3HC4"/>
    <property type="match status" value="1"/>
</dbReference>
<keyword evidence="10" id="KW-0862">Zinc</keyword>
<protein>
    <recommendedName>
        <fullName evidence="18">Peroxisome biogenesis factor 2</fullName>
        <ecNumber evidence="17">2.3.2.36</ecNumber>
    </recommendedName>
    <alternativeName>
        <fullName evidence="15">Peroxin-2</fullName>
    </alternativeName>
</protein>
<dbReference type="InterPro" id="IPR018957">
    <property type="entry name" value="Znf_C3HC4_RING-type"/>
</dbReference>
<evidence type="ECO:0000256" key="10">
    <source>
        <dbReference type="ARBA" id="ARBA00022833"/>
    </source>
</evidence>
<keyword evidence="7" id="KW-0479">Metal-binding</keyword>
<dbReference type="EC" id="2.3.2.36" evidence="17"/>
<evidence type="ECO:0000256" key="14">
    <source>
        <dbReference type="ARBA" id="ARBA00023140"/>
    </source>
</evidence>
<evidence type="ECO:0000256" key="8">
    <source>
        <dbReference type="ARBA" id="ARBA00022771"/>
    </source>
</evidence>
<keyword evidence="13" id="KW-0472">Membrane</keyword>
<evidence type="ECO:0000256" key="18">
    <source>
        <dbReference type="ARBA" id="ARBA00034543"/>
    </source>
</evidence>
<evidence type="ECO:0000256" key="15">
    <source>
        <dbReference type="ARBA" id="ARBA00032511"/>
    </source>
</evidence>
<dbReference type="Gene3D" id="3.30.40.10">
    <property type="entry name" value="Zinc/RING finger domain, C3HC4 (zinc finger)"/>
    <property type="match status" value="1"/>
</dbReference>
<keyword evidence="9" id="KW-0833">Ubl conjugation pathway</keyword>
<accession>A0AAJ6QLN9</accession>
<dbReference type="Proteomes" id="UP000694867">
    <property type="component" value="Unplaced"/>
</dbReference>
<keyword evidence="6" id="KW-0812">Transmembrane</keyword>
<dbReference type="InterPro" id="IPR017907">
    <property type="entry name" value="Znf_RING_CS"/>
</dbReference>
<keyword evidence="12" id="KW-1133">Transmembrane helix</keyword>
<dbReference type="GeneID" id="100897857"/>
<comment type="catalytic activity">
    <reaction evidence="16">
        <text>[E2 ubiquitin-conjugating enzyme]-S-ubiquitinyl-L-cysteine + [acceptor protein]-L-cysteine = [E2 ubiquitin-conjugating enzyme]-L-cysteine + [acceptor protein]-S-ubiquitinyl-L-cysteine.</text>
        <dbReference type="EC" id="2.3.2.36"/>
    </reaction>
</comment>
<dbReference type="CTD" id="5828"/>
<reference evidence="22" key="1">
    <citation type="submission" date="2025-08" db="UniProtKB">
        <authorList>
            <consortium name="RefSeq"/>
        </authorList>
    </citation>
    <scope>IDENTIFICATION</scope>
</reference>
<name>A0AAJ6QLN9_9ACAR</name>
<evidence type="ECO:0000313" key="22">
    <source>
        <dbReference type="RefSeq" id="XP_003736973.2"/>
    </source>
</evidence>
<dbReference type="InterPro" id="IPR006845">
    <property type="entry name" value="Pex_N"/>
</dbReference>
<dbReference type="GO" id="GO:0016558">
    <property type="term" value="P:protein import into peroxisome matrix"/>
    <property type="evidence" value="ECO:0007669"/>
    <property type="project" value="InterPro"/>
</dbReference>
<evidence type="ECO:0000256" key="3">
    <source>
        <dbReference type="ARBA" id="ARBA00008704"/>
    </source>
</evidence>
<dbReference type="KEGG" id="goe:100897857"/>
<keyword evidence="11" id="KW-0653">Protein transport</keyword>
<evidence type="ECO:0000256" key="16">
    <source>
        <dbReference type="ARBA" id="ARBA00034438"/>
    </source>
</evidence>
<evidence type="ECO:0000256" key="7">
    <source>
        <dbReference type="ARBA" id="ARBA00022723"/>
    </source>
</evidence>
<comment type="similarity">
    <text evidence="3">Belongs to the pex2/pex10/pex12 family.</text>
</comment>
<dbReference type="InterPro" id="IPR001841">
    <property type="entry name" value="Znf_RING"/>
</dbReference>
<dbReference type="InterPro" id="IPR045859">
    <property type="entry name" value="RING-HC_PEX2"/>
</dbReference>
<comment type="pathway">
    <text evidence="2">Protein modification; protein ubiquitination.</text>
</comment>
<dbReference type="GO" id="GO:0005778">
    <property type="term" value="C:peroxisomal membrane"/>
    <property type="evidence" value="ECO:0007669"/>
    <property type="project" value="UniProtKB-SubCell"/>
</dbReference>
<dbReference type="PROSITE" id="PS50089">
    <property type="entry name" value="ZF_RING_2"/>
    <property type="match status" value="1"/>
</dbReference>
<evidence type="ECO:0000256" key="1">
    <source>
        <dbReference type="ARBA" id="ARBA00004585"/>
    </source>
</evidence>
<evidence type="ECO:0000256" key="6">
    <source>
        <dbReference type="ARBA" id="ARBA00022692"/>
    </source>
</evidence>
<evidence type="ECO:0000256" key="17">
    <source>
        <dbReference type="ARBA" id="ARBA00034523"/>
    </source>
</evidence>
<evidence type="ECO:0000313" key="21">
    <source>
        <dbReference type="Proteomes" id="UP000694867"/>
    </source>
</evidence>
<evidence type="ECO:0000256" key="19">
    <source>
        <dbReference type="PROSITE-ProRule" id="PRU00175"/>
    </source>
</evidence>
<dbReference type="GO" id="GO:0061630">
    <property type="term" value="F:ubiquitin protein ligase activity"/>
    <property type="evidence" value="ECO:0007669"/>
    <property type="project" value="UniProtKB-EC"/>
</dbReference>
<keyword evidence="21" id="KW-1185">Reference proteome</keyword>
<keyword evidence="8 19" id="KW-0863">Zinc-finger</keyword>
<evidence type="ECO:0000256" key="13">
    <source>
        <dbReference type="ARBA" id="ARBA00023136"/>
    </source>
</evidence>
<sequence length="304" mass="34715">MATSKLMGSRVDQLDAHELDEQLFDLLKSRFSDAFKYFDRTNFLTFWSFELDALIKAALLSVLLLQDRPATVGQTLLDLSLVGRNREPLKRWKIVSVFLLLTGTQWFRERCLAKTLNLLLRDRQRAERYSTVTEGVLKLAGVVNFFVFLTQNRYPSILHRLFGIKMNYSQPPNLREVQYDSLSRELLWTTVSEFLAFLLPVINSSKSRSMFRSALRKVYGKVDSTMGTSPHERSLVDFKTCGICSKPPTQPHEIGCRHVYCYFCIASNVLSDDDFECPQCGRLAGTIKNVRPATGLQAESEMSA</sequence>
<evidence type="ECO:0000256" key="5">
    <source>
        <dbReference type="ARBA" id="ARBA00022679"/>
    </source>
</evidence>
<evidence type="ECO:0000256" key="4">
    <source>
        <dbReference type="ARBA" id="ARBA00022448"/>
    </source>
</evidence>
<comment type="subcellular location">
    <subcellularLocation>
        <location evidence="1">Peroxisome membrane</location>
        <topology evidence="1">Multi-pass membrane protein</topology>
    </subcellularLocation>
</comment>
<evidence type="ECO:0000256" key="11">
    <source>
        <dbReference type="ARBA" id="ARBA00022927"/>
    </source>
</evidence>
<dbReference type="SUPFAM" id="SSF57850">
    <property type="entry name" value="RING/U-box"/>
    <property type="match status" value="1"/>
</dbReference>
<dbReference type="PANTHER" id="PTHR48178">
    <property type="entry name" value="PEROXISOME BIOGENESIS FACTOR 2"/>
    <property type="match status" value="1"/>
</dbReference>
<dbReference type="AlphaFoldDB" id="A0AAJ6QLN9"/>
<dbReference type="CDD" id="cd16526">
    <property type="entry name" value="RING-HC_PEX2"/>
    <property type="match status" value="1"/>
</dbReference>
<keyword evidence="4" id="KW-0813">Transport</keyword>
<keyword evidence="5" id="KW-0808">Transferase</keyword>
<organism evidence="21 22">
    <name type="scientific">Galendromus occidentalis</name>
    <name type="common">western predatory mite</name>
    <dbReference type="NCBI Taxonomy" id="34638"/>
    <lineage>
        <taxon>Eukaryota</taxon>
        <taxon>Metazoa</taxon>
        <taxon>Ecdysozoa</taxon>
        <taxon>Arthropoda</taxon>
        <taxon>Chelicerata</taxon>
        <taxon>Arachnida</taxon>
        <taxon>Acari</taxon>
        <taxon>Parasitiformes</taxon>
        <taxon>Mesostigmata</taxon>
        <taxon>Gamasina</taxon>
        <taxon>Phytoseioidea</taxon>
        <taxon>Phytoseiidae</taxon>
        <taxon>Typhlodrominae</taxon>
        <taxon>Galendromus</taxon>
    </lineage>
</organism>
<evidence type="ECO:0000256" key="9">
    <source>
        <dbReference type="ARBA" id="ARBA00022786"/>
    </source>
</evidence>
<feature type="domain" description="RING-type" evidence="20">
    <location>
        <begin position="241"/>
        <end position="280"/>
    </location>
</feature>
<dbReference type="RefSeq" id="XP_003736973.2">
    <property type="nucleotide sequence ID" value="XM_003736925.2"/>
</dbReference>
<dbReference type="GO" id="GO:0008270">
    <property type="term" value="F:zinc ion binding"/>
    <property type="evidence" value="ECO:0007669"/>
    <property type="project" value="UniProtKB-KW"/>
</dbReference>
<dbReference type="SMART" id="SM00184">
    <property type="entry name" value="RING"/>
    <property type="match status" value="1"/>
</dbReference>
<evidence type="ECO:0000256" key="2">
    <source>
        <dbReference type="ARBA" id="ARBA00004906"/>
    </source>
</evidence>
<dbReference type="PANTHER" id="PTHR48178:SF1">
    <property type="entry name" value="PEROXISOME BIOGENESIS FACTOR 2"/>
    <property type="match status" value="1"/>
</dbReference>
<keyword evidence="14" id="KW-0576">Peroxisome</keyword>
<dbReference type="Pfam" id="PF04757">
    <property type="entry name" value="Pex2_Pex12"/>
    <property type="match status" value="1"/>
</dbReference>
<dbReference type="PROSITE" id="PS00518">
    <property type="entry name" value="ZF_RING_1"/>
    <property type="match status" value="1"/>
</dbReference>
<evidence type="ECO:0000259" key="20">
    <source>
        <dbReference type="PROSITE" id="PS50089"/>
    </source>
</evidence>